<reference evidence="3 4" key="2">
    <citation type="journal article" date="2011" name="Stand. Genomic Sci.">
        <title>Complete genome sequence of Staphylothermus hellenicus P8.</title>
        <authorList>
            <person name="Anderson I."/>
            <person name="Wirth R."/>
            <person name="Lucas S."/>
            <person name="Copeland A."/>
            <person name="Lapidus A."/>
            <person name="Cheng J.F."/>
            <person name="Goodwin L."/>
            <person name="Pitluck S."/>
            <person name="Davenport K."/>
            <person name="Detter J.C."/>
            <person name="Han C."/>
            <person name="Tapia R."/>
            <person name="Land M."/>
            <person name="Hauser L."/>
            <person name="Pati A."/>
            <person name="Mikhailova N."/>
            <person name="Woyke T."/>
            <person name="Klenk H.P."/>
            <person name="Kyrpides N."/>
            <person name="Ivanova N."/>
        </authorList>
    </citation>
    <scope>NUCLEOTIDE SEQUENCE [LARGE SCALE GENOMIC DNA]</scope>
    <source>
        <strain evidence="4">DSM 12710 / JCM 10830 / BK20S6-10-b1 / P8</strain>
    </source>
</reference>
<dbReference type="GeneID" id="9234154"/>
<protein>
    <recommendedName>
        <fullName evidence="2">DUF1616 domain-containing protein</fullName>
    </recommendedName>
</protein>
<evidence type="ECO:0000313" key="4">
    <source>
        <dbReference type="Proteomes" id="UP000002573"/>
    </source>
</evidence>
<dbReference type="KEGG" id="shc:Shell_0865"/>
<dbReference type="Proteomes" id="UP000002573">
    <property type="component" value="Chromosome"/>
</dbReference>
<sequence length="184" mass="20683">MEKETLEELVNKKLTGKKSLYSAIREVYKDESAGKIKLIDPSPPTSFAEYMRRLDYSLWFWSALTLIVLAPASITLSNIAPSTLPLRYVFGSIYILFIPGYVLVEALYPEEKSLTPLERLALSIGLSLAIIPLIGLLLNYTPWGIRLEPIVTSTIIYAVAMLFIAAYRKYTIVKMVAETIKSTK</sequence>
<dbReference type="Pfam" id="PF07760">
    <property type="entry name" value="DUF1616"/>
    <property type="match status" value="1"/>
</dbReference>
<reference evidence="4" key="1">
    <citation type="submission" date="2010-05" db="EMBL/GenBank/DDBJ databases">
        <title>Complete sequence of Staphylothermus hellenicus DSM 12710.</title>
        <authorList>
            <consortium name="US DOE Joint Genome Institute"/>
            <person name="Lucas S."/>
            <person name="Copeland A."/>
            <person name="Lapidus A."/>
            <person name="Cheng J.-F."/>
            <person name="Bruce D."/>
            <person name="Goodwin L."/>
            <person name="Pitluck S."/>
            <person name="Davenport K."/>
            <person name="Detter J.C."/>
            <person name="Han C."/>
            <person name="Tapia R."/>
            <person name="Larimer F."/>
            <person name="Land M."/>
            <person name="Hauser L."/>
            <person name="Kyrpides N."/>
            <person name="Mikhailova N."/>
            <person name="Anderson I.J."/>
            <person name="Woyke T."/>
        </authorList>
    </citation>
    <scope>NUCLEOTIDE SEQUENCE [LARGE SCALE GENOMIC DNA]</scope>
    <source>
        <strain evidence="4">DSM 12710 / JCM 10830 / BK20S6-10-b1 / P8</strain>
    </source>
</reference>
<dbReference type="OrthoDB" id="82282at2157"/>
<dbReference type="InterPro" id="IPR011674">
    <property type="entry name" value="DUF1616"/>
</dbReference>
<feature type="transmembrane region" description="Helical" evidence="1">
    <location>
        <begin position="150"/>
        <end position="167"/>
    </location>
</feature>
<feature type="transmembrane region" description="Helical" evidence="1">
    <location>
        <begin position="86"/>
        <end position="108"/>
    </location>
</feature>
<feature type="transmembrane region" description="Helical" evidence="1">
    <location>
        <begin position="58"/>
        <end position="80"/>
    </location>
</feature>
<dbReference type="HOGENOM" id="CLU_124257_0_0_2"/>
<gene>
    <name evidence="3" type="ordered locus">Shell_0865</name>
</gene>
<dbReference type="EMBL" id="CP002051">
    <property type="protein sequence ID" value="ADI31975.1"/>
    <property type="molecule type" value="Genomic_DNA"/>
</dbReference>
<evidence type="ECO:0000259" key="2">
    <source>
        <dbReference type="Pfam" id="PF07760"/>
    </source>
</evidence>
<dbReference type="RefSeq" id="WP_013143173.1">
    <property type="nucleotide sequence ID" value="NC_014205.1"/>
</dbReference>
<keyword evidence="1" id="KW-1133">Transmembrane helix</keyword>
<organism evidence="3 4">
    <name type="scientific">Staphylothermus hellenicus (strain DSM 12710 / JCM 10830 / BK20S6-10-b1 / P8)</name>
    <dbReference type="NCBI Taxonomy" id="591019"/>
    <lineage>
        <taxon>Archaea</taxon>
        <taxon>Thermoproteota</taxon>
        <taxon>Thermoprotei</taxon>
        <taxon>Desulfurococcales</taxon>
        <taxon>Desulfurococcaceae</taxon>
        <taxon>Staphylothermus</taxon>
    </lineage>
</organism>
<feature type="domain" description="DUF1616" evidence="2">
    <location>
        <begin position="72"/>
        <end position="172"/>
    </location>
</feature>
<keyword evidence="1" id="KW-0812">Transmembrane</keyword>
<accession>D7D879</accession>
<keyword evidence="1" id="KW-0472">Membrane</keyword>
<dbReference type="eggNOG" id="arCOG02887">
    <property type="taxonomic scope" value="Archaea"/>
</dbReference>
<feature type="transmembrane region" description="Helical" evidence="1">
    <location>
        <begin position="120"/>
        <end position="138"/>
    </location>
</feature>
<name>D7D879_STAHD</name>
<evidence type="ECO:0000313" key="3">
    <source>
        <dbReference type="EMBL" id="ADI31975.1"/>
    </source>
</evidence>
<evidence type="ECO:0000256" key="1">
    <source>
        <dbReference type="SAM" id="Phobius"/>
    </source>
</evidence>
<proteinExistence type="predicted"/>
<keyword evidence="4" id="KW-1185">Reference proteome</keyword>
<dbReference type="AlphaFoldDB" id="D7D879"/>
<dbReference type="STRING" id="591019.Shell_0865"/>